<comment type="caution">
    <text evidence="6">The sequence shown here is derived from an EMBL/GenBank/DDBJ whole genome shotgun (WGS) entry which is preliminary data.</text>
</comment>
<feature type="domain" description="Peptidase C1A papain C-terminal" evidence="4">
    <location>
        <begin position="488"/>
        <end position="730"/>
    </location>
</feature>
<feature type="compositionally biased region" description="Polar residues" evidence="2">
    <location>
        <begin position="458"/>
        <end position="472"/>
    </location>
</feature>
<organism evidence="6 7">
    <name type="scientific">Folsomia candida</name>
    <name type="common">Springtail</name>
    <dbReference type="NCBI Taxonomy" id="158441"/>
    <lineage>
        <taxon>Eukaryota</taxon>
        <taxon>Metazoa</taxon>
        <taxon>Ecdysozoa</taxon>
        <taxon>Arthropoda</taxon>
        <taxon>Hexapoda</taxon>
        <taxon>Collembola</taxon>
        <taxon>Entomobryomorpha</taxon>
        <taxon>Isotomoidea</taxon>
        <taxon>Isotomidae</taxon>
        <taxon>Proisotominae</taxon>
        <taxon>Folsomia</taxon>
    </lineage>
</organism>
<proteinExistence type="inferred from homology"/>
<feature type="transmembrane region" description="Helical" evidence="3">
    <location>
        <begin position="179"/>
        <end position="197"/>
    </location>
</feature>
<dbReference type="Gene3D" id="3.90.70.10">
    <property type="entry name" value="Cysteine proteinases"/>
    <property type="match status" value="1"/>
</dbReference>
<evidence type="ECO:0000256" key="2">
    <source>
        <dbReference type="SAM" id="MobiDB-lite"/>
    </source>
</evidence>
<evidence type="ECO:0000259" key="4">
    <source>
        <dbReference type="SMART" id="SM00645"/>
    </source>
</evidence>
<keyword evidence="3" id="KW-0812">Transmembrane</keyword>
<name>A0A226EQF1_FOLCA</name>
<dbReference type="InterPro" id="IPR000668">
    <property type="entry name" value="Peptidase_C1A_C"/>
</dbReference>
<dbReference type="InterPro" id="IPR038765">
    <property type="entry name" value="Papain-like_cys_pep_sf"/>
</dbReference>
<dbReference type="Proteomes" id="UP000198287">
    <property type="component" value="Unassembled WGS sequence"/>
</dbReference>
<dbReference type="InterPro" id="IPR013201">
    <property type="entry name" value="Prot_inhib_I29"/>
</dbReference>
<reference evidence="6 7" key="1">
    <citation type="submission" date="2015-12" db="EMBL/GenBank/DDBJ databases">
        <title>The genome of Folsomia candida.</title>
        <authorList>
            <person name="Faddeeva A."/>
            <person name="Derks M.F."/>
            <person name="Anvar Y."/>
            <person name="Smit S."/>
            <person name="Van Straalen N."/>
            <person name="Roelofs D."/>
        </authorList>
    </citation>
    <scope>NUCLEOTIDE SEQUENCE [LARGE SCALE GENOMIC DNA]</scope>
    <source>
        <strain evidence="6 7">VU population</strain>
        <tissue evidence="6">Whole body</tissue>
    </source>
</reference>
<evidence type="ECO:0000313" key="7">
    <source>
        <dbReference type="Proteomes" id="UP000198287"/>
    </source>
</evidence>
<gene>
    <name evidence="6" type="ORF">Fcan01_05101</name>
</gene>
<dbReference type="CDD" id="cd02248">
    <property type="entry name" value="Peptidase_C1A"/>
    <property type="match status" value="1"/>
</dbReference>
<dbReference type="OrthoDB" id="10253408at2759"/>
<keyword evidence="7" id="KW-1185">Reference proteome</keyword>
<dbReference type="InterPro" id="IPR039417">
    <property type="entry name" value="Peptidase_C1A_papain-like"/>
</dbReference>
<protein>
    <submittedName>
        <fullName evidence="6">Cathepsin S</fullName>
    </submittedName>
</protein>
<dbReference type="InterPro" id="IPR013128">
    <property type="entry name" value="Peptidase_C1A"/>
</dbReference>
<feature type="transmembrane region" description="Helical" evidence="3">
    <location>
        <begin position="263"/>
        <end position="283"/>
    </location>
</feature>
<dbReference type="SMART" id="SM00645">
    <property type="entry name" value="Pept_C1"/>
    <property type="match status" value="1"/>
</dbReference>
<dbReference type="GO" id="GO:0008234">
    <property type="term" value="F:cysteine-type peptidase activity"/>
    <property type="evidence" value="ECO:0007669"/>
    <property type="project" value="InterPro"/>
</dbReference>
<dbReference type="PRINTS" id="PR00705">
    <property type="entry name" value="PAPAIN"/>
</dbReference>
<comment type="similarity">
    <text evidence="1">Belongs to the peptidase C1 family.</text>
</comment>
<dbReference type="SMART" id="SM00848">
    <property type="entry name" value="Inhibitor_I29"/>
    <property type="match status" value="1"/>
</dbReference>
<feature type="region of interest" description="Disordered" evidence="2">
    <location>
        <begin position="458"/>
        <end position="480"/>
    </location>
</feature>
<feature type="transmembrane region" description="Helical" evidence="3">
    <location>
        <begin position="97"/>
        <end position="119"/>
    </location>
</feature>
<keyword evidence="3" id="KW-1133">Transmembrane helix</keyword>
<dbReference type="SUPFAM" id="SSF54001">
    <property type="entry name" value="Cysteine proteinases"/>
    <property type="match status" value="1"/>
</dbReference>
<dbReference type="EMBL" id="LNIX01000002">
    <property type="protein sequence ID" value="OXA59729.1"/>
    <property type="molecule type" value="Genomic_DNA"/>
</dbReference>
<sequence>MDVFQGIFLTRGAYWGLVVEQPSVLFLIWKTLHNSLILFILWGWTFWRRGKHLALEKILNYLLKNRRAAEHVENYHNHNNDEEEEERNREYWVHGSLKWTIIFCFGLLFPIGGELLQIFNFDGHRRPPTLEANFRLSSAQVLFDLCLVKNHTHISEKDFTPSYFSVSVIYMTLRTWGKVILGMSHVLMFLASLTFYLEVKQLYKDAFSTQYSLKSLIYKFIHLRRLIHLLNNVNRPIFLCLVSASVPLMVLRVINAWDSSQLSIQFIILIKVVQFLAIILISAEANHKAILLKTRLLELCHRDNTEGRLWSGHIFRADLGLDAGKFVKMSFSFIGSVRIPITANILKDIDALLNTKNLFSDLNVRRGKALENANLLDTLYKELEDPITIRLLHKKYQKMYRKIKSDSPESSTIFKQNVLQVAYHNLLTKQGLSSYEKGINQFTDMTNEPETLSTVLPQEQQNRSSRAYNQSPQPSPWFPHHYANRESEKDSLDWRSYGAVSYPKNQGKCGSCSFFATVAALESHDYLVKMASDGSSSSSYTWGSPSDLSEQELLDCAGNYSGYRGCNDNLPTTGLEYMQQNGLSFEWDYPYKDKVGSYCYGPWNRRKVGLDGYYPAVPFRGINNEERMKQVVRDFGPIIAGMHMSLDLKMYRGGIYDQACTDPHGISHNIFRNHMVLIVGYGSEWGINNTKVDYWIIKNSYGKQWGDQGYFRIVRNKRLCLLGEEAYYLYTQSPFGLTF</sequence>
<evidence type="ECO:0000256" key="1">
    <source>
        <dbReference type="ARBA" id="ARBA00008455"/>
    </source>
</evidence>
<dbReference type="GO" id="GO:0006508">
    <property type="term" value="P:proteolysis"/>
    <property type="evidence" value="ECO:0007669"/>
    <property type="project" value="InterPro"/>
</dbReference>
<evidence type="ECO:0000256" key="3">
    <source>
        <dbReference type="SAM" id="Phobius"/>
    </source>
</evidence>
<dbReference type="PANTHER" id="PTHR12411">
    <property type="entry name" value="CYSTEINE PROTEASE FAMILY C1-RELATED"/>
    <property type="match status" value="1"/>
</dbReference>
<evidence type="ECO:0000259" key="5">
    <source>
        <dbReference type="SMART" id="SM00848"/>
    </source>
</evidence>
<feature type="transmembrane region" description="Helical" evidence="3">
    <location>
        <begin position="24"/>
        <end position="47"/>
    </location>
</feature>
<dbReference type="Pfam" id="PF00112">
    <property type="entry name" value="Peptidase_C1"/>
    <property type="match status" value="1"/>
</dbReference>
<dbReference type="AlphaFoldDB" id="A0A226EQF1"/>
<feature type="domain" description="Cathepsin propeptide inhibitor" evidence="5">
    <location>
        <begin position="393"/>
        <end position="450"/>
    </location>
</feature>
<keyword evidence="3" id="KW-0472">Membrane</keyword>
<accession>A0A226EQF1</accession>
<dbReference type="Pfam" id="PF08246">
    <property type="entry name" value="Inhibitor_I29"/>
    <property type="match status" value="1"/>
</dbReference>
<evidence type="ECO:0000313" key="6">
    <source>
        <dbReference type="EMBL" id="OXA59729.1"/>
    </source>
</evidence>